<evidence type="ECO:0000313" key="3">
    <source>
        <dbReference type="Proteomes" id="UP000186720"/>
    </source>
</evidence>
<accession>A0A1Q5ZTJ7</accession>
<dbReference type="AlphaFoldDB" id="A0A1Q5ZTJ7"/>
<evidence type="ECO:0000313" key="2">
    <source>
        <dbReference type="EMBL" id="OKS85086.1"/>
    </source>
</evidence>
<organism evidence="2 3">
    <name type="scientific">Mucilaginibacter polytrichastri</name>
    <dbReference type="NCBI Taxonomy" id="1302689"/>
    <lineage>
        <taxon>Bacteria</taxon>
        <taxon>Pseudomonadati</taxon>
        <taxon>Bacteroidota</taxon>
        <taxon>Sphingobacteriia</taxon>
        <taxon>Sphingobacteriales</taxon>
        <taxon>Sphingobacteriaceae</taxon>
        <taxon>Mucilaginibacter</taxon>
    </lineage>
</organism>
<dbReference type="Gene3D" id="3.40.50.1110">
    <property type="entry name" value="SGNH hydrolase"/>
    <property type="match status" value="1"/>
</dbReference>
<dbReference type="STRING" id="1302689.RG47T_0525"/>
<dbReference type="InterPro" id="IPR036514">
    <property type="entry name" value="SGNH_hydro_sf"/>
</dbReference>
<dbReference type="EMBL" id="MPPL01000001">
    <property type="protein sequence ID" value="OKS85086.1"/>
    <property type="molecule type" value="Genomic_DNA"/>
</dbReference>
<protein>
    <recommendedName>
        <fullName evidence="1">SGNH hydrolase-type esterase domain-containing protein</fullName>
    </recommendedName>
</protein>
<proteinExistence type="predicted"/>
<dbReference type="Pfam" id="PF13472">
    <property type="entry name" value="Lipase_GDSL_2"/>
    <property type="match status" value="1"/>
</dbReference>
<evidence type="ECO:0000259" key="1">
    <source>
        <dbReference type="Pfam" id="PF13472"/>
    </source>
</evidence>
<reference evidence="2 3" key="1">
    <citation type="submission" date="2016-11" db="EMBL/GenBank/DDBJ databases">
        <title>Whole Genome Sequencing of Mucilaginibacter polytrichastri RG4-7(T) isolated from the moss sample.</title>
        <authorList>
            <person name="Li Y."/>
        </authorList>
    </citation>
    <scope>NUCLEOTIDE SEQUENCE [LARGE SCALE GENOMIC DNA]</scope>
    <source>
        <strain evidence="2 3">RG4-7</strain>
    </source>
</reference>
<dbReference type="InterPro" id="IPR013830">
    <property type="entry name" value="SGNH_hydro"/>
</dbReference>
<dbReference type="GO" id="GO:0016788">
    <property type="term" value="F:hydrolase activity, acting on ester bonds"/>
    <property type="evidence" value="ECO:0007669"/>
    <property type="project" value="UniProtKB-ARBA"/>
</dbReference>
<gene>
    <name evidence="2" type="ORF">RG47T_0525</name>
</gene>
<sequence>MLNKKLTVTYCIIALVCCSFIIKPGNIDIVFIGDSITHGAGLKAAETQAPPVIAVNYLNQLGIGTVQCNNQGVSGFTTVDFLPATKKAYPKVIAAADAFYADKSAQLIFSVMLGTNDSAIKGPNGAPVAAAYYHTNIKLIADSLLARYPECKIVLHRPIWYSDSTHNGSTYLVEGRERLNSYFPEIKLLVKEYKSSNPGHVFLGDNDGYNYFKKNYLTDLGAENGRSGIFYLHPNEKGAAALGVLWGKAIARILK</sequence>
<dbReference type="Proteomes" id="UP000186720">
    <property type="component" value="Unassembled WGS sequence"/>
</dbReference>
<name>A0A1Q5ZTJ7_9SPHI</name>
<dbReference type="OrthoDB" id="9796689at2"/>
<feature type="domain" description="SGNH hydrolase-type esterase" evidence="1">
    <location>
        <begin position="31"/>
        <end position="240"/>
    </location>
</feature>
<keyword evidence="3" id="KW-1185">Reference proteome</keyword>
<dbReference type="RefSeq" id="WP_074487902.1">
    <property type="nucleotide sequence ID" value="NZ_FPAM01000001.1"/>
</dbReference>
<dbReference type="SUPFAM" id="SSF52266">
    <property type="entry name" value="SGNH hydrolase"/>
    <property type="match status" value="1"/>
</dbReference>
<comment type="caution">
    <text evidence="2">The sequence shown here is derived from an EMBL/GenBank/DDBJ whole genome shotgun (WGS) entry which is preliminary data.</text>
</comment>